<reference key="1">
    <citation type="submission" date="2010-09" db="EMBL/GenBank/DDBJ databases">
        <title>Complete sequence of Caldicellulosiruptor owensensis OL.</title>
        <authorList>
            <consortium name="US DOE Joint Genome Institute"/>
            <person name="Lucas S."/>
            <person name="Copeland A."/>
            <person name="Lapidus A."/>
            <person name="Cheng J.-F."/>
            <person name="Bruce D."/>
            <person name="Goodwin L."/>
            <person name="Pitluck S."/>
            <person name="Davenport K."/>
            <person name="Detter J.C."/>
            <person name="Han C."/>
            <person name="Tapia R."/>
            <person name="Land M."/>
            <person name="Hauser L."/>
            <person name="Chang Y.-J."/>
            <person name="Jeffries C."/>
            <person name="Kyrpides N."/>
            <person name="Ivanova N."/>
            <person name="Mikhailova N."/>
            <person name="Blumer-Schuette S.E."/>
            <person name="Kelly R.M."/>
            <person name="Woyke T."/>
        </authorList>
    </citation>
    <scope>NUCLEOTIDE SEQUENCE</scope>
    <source>
        <strain>OL</strain>
    </source>
</reference>
<reference evidence="2 3" key="2">
    <citation type="journal article" date="2011" name="J. Bacteriol.">
        <title>Complete genome sequences for the anaerobic, extremely thermophilic plant biomass-degrading bacteria Caldicellulosiruptor hydrothermalis, Caldicellulosiruptor kristjanssonii, Caldicellulosiruptor kronotskyensis, Caldicellulosiruptor owensenis, and Caldicellulosiruptor lactoaceticus.</title>
        <authorList>
            <person name="Blumer-Schuette S.E."/>
            <person name="Ozdemir I."/>
            <person name="Mistry D."/>
            <person name="Lucas S."/>
            <person name="Lapidus A."/>
            <person name="Cheng J.F."/>
            <person name="Goodwin L.A."/>
            <person name="Pitluck S."/>
            <person name="Land M.L."/>
            <person name="Hauser L.J."/>
            <person name="Woyke T."/>
            <person name="Mikhailova N."/>
            <person name="Pati A."/>
            <person name="Kyrpides N.C."/>
            <person name="Ivanova N."/>
            <person name="Detter J.C."/>
            <person name="Walston-Davenport K."/>
            <person name="Han S."/>
            <person name="Adams M.W."/>
            <person name="Kelly R.M."/>
        </authorList>
    </citation>
    <scope>NUCLEOTIDE SEQUENCE [LARGE SCALE GENOMIC DNA]</scope>
    <source>
        <strain evidence="3">ATCC 700167 / DSM 13100 / OL</strain>
    </source>
</reference>
<keyword evidence="3" id="KW-1185">Reference proteome</keyword>
<evidence type="ECO:0000313" key="2">
    <source>
        <dbReference type="EMBL" id="ADQ03778.1"/>
    </source>
</evidence>
<dbReference type="Proteomes" id="UP000006889">
    <property type="component" value="Chromosome"/>
</dbReference>
<dbReference type="InterPro" id="IPR053959">
    <property type="entry name" value="YvlB/LiaX_N"/>
</dbReference>
<evidence type="ECO:0000313" key="3">
    <source>
        <dbReference type="Proteomes" id="UP000006889"/>
    </source>
</evidence>
<dbReference type="HOGENOM" id="CLU_132548_2_1_9"/>
<organism evidence="2 3">
    <name type="scientific">Caldicellulosiruptor owensensis (strain ATCC 700167 / DSM 13100 / OL)</name>
    <dbReference type="NCBI Taxonomy" id="632518"/>
    <lineage>
        <taxon>Bacteria</taxon>
        <taxon>Bacillati</taxon>
        <taxon>Bacillota</taxon>
        <taxon>Bacillota incertae sedis</taxon>
        <taxon>Caldicellulosiruptorales</taxon>
        <taxon>Caldicellulosiruptoraceae</taxon>
        <taxon>Caldicellulosiruptor</taxon>
    </lineage>
</organism>
<dbReference type="AlphaFoldDB" id="E4Q2M4"/>
<proteinExistence type="predicted"/>
<evidence type="ECO:0000259" key="1">
    <source>
        <dbReference type="Pfam" id="PF22746"/>
    </source>
</evidence>
<dbReference type="OrthoDB" id="9808584at2"/>
<dbReference type="RefSeq" id="WP_013411192.1">
    <property type="nucleotide sequence ID" value="NC_014657.1"/>
</dbReference>
<sequence length="141" mass="16050">MKDEILKILKMVEDGKLSSEKAFDMLMIIQEREMQQKKTKGKILKISVDSSNNDTVRVNIPLDFVRNMIKAVGPEYIQKMVSKYIKFDKFSSGQSEGIKSSFDEFTGGLNIDFLLYAVENNFEGEIVNVQSEDAKILIAIE</sequence>
<dbReference type="eggNOG" id="ENOG50334E2">
    <property type="taxonomic scope" value="Bacteria"/>
</dbReference>
<dbReference type="STRING" id="632518.Calow_0171"/>
<protein>
    <recommendedName>
        <fullName evidence="1">YvlB/LiaX N-terminal domain-containing protein</fullName>
    </recommendedName>
</protein>
<dbReference type="KEGG" id="cow:Calow_0171"/>
<gene>
    <name evidence="2" type="ordered locus">Calow_0171</name>
</gene>
<name>E4Q2M4_CALOW</name>
<dbReference type="Pfam" id="PF22746">
    <property type="entry name" value="SHOCT-like_DUF2089-C"/>
    <property type="match status" value="1"/>
</dbReference>
<accession>E4Q2M4</accession>
<dbReference type="EMBL" id="CP002216">
    <property type="protein sequence ID" value="ADQ03778.1"/>
    <property type="molecule type" value="Genomic_DNA"/>
</dbReference>
<feature type="domain" description="YvlB/LiaX N-terminal" evidence="1">
    <location>
        <begin position="3"/>
        <end position="26"/>
    </location>
</feature>